<organism evidence="1 2">
    <name type="scientific">Theobroma cacao</name>
    <name type="common">Cacao</name>
    <name type="synonym">Cocoa</name>
    <dbReference type="NCBI Taxonomy" id="3641"/>
    <lineage>
        <taxon>Eukaryota</taxon>
        <taxon>Viridiplantae</taxon>
        <taxon>Streptophyta</taxon>
        <taxon>Embryophyta</taxon>
        <taxon>Tracheophyta</taxon>
        <taxon>Spermatophyta</taxon>
        <taxon>Magnoliopsida</taxon>
        <taxon>eudicotyledons</taxon>
        <taxon>Gunneridae</taxon>
        <taxon>Pentapetalae</taxon>
        <taxon>rosids</taxon>
        <taxon>malvids</taxon>
        <taxon>Malvales</taxon>
        <taxon>Malvaceae</taxon>
        <taxon>Byttnerioideae</taxon>
        <taxon>Theobroma</taxon>
    </lineage>
</organism>
<evidence type="ECO:0000313" key="2">
    <source>
        <dbReference type="Proteomes" id="UP000026915"/>
    </source>
</evidence>
<accession>A0A061DKP4</accession>
<sequence length="144" mass="15707">MMMSSSGKQLKAGAASVENGVEVQVSTFSELVDDVTLLPKQIFAWIVSAKFGDLYAAAPTRHSNTVGVAFTLGDLVTVVLVFVCFEHRGCWMIFAELLNVQAMQRQQPDKQQAGIPTLAGIIVIYKNGESNCIDCVICLEEFMD</sequence>
<proteinExistence type="predicted"/>
<reference evidence="1 2" key="1">
    <citation type="journal article" date="2013" name="Genome Biol.">
        <title>The genome sequence of the most widely cultivated cacao type and its use to identify candidate genes regulating pod color.</title>
        <authorList>
            <person name="Motamayor J.C."/>
            <person name="Mockaitis K."/>
            <person name="Schmutz J."/>
            <person name="Haiminen N."/>
            <person name="Iii D.L."/>
            <person name="Cornejo O."/>
            <person name="Findley S.D."/>
            <person name="Zheng P."/>
            <person name="Utro F."/>
            <person name="Royaert S."/>
            <person name="Saski C."/>
            <person name="Jenkins J."/>
            <person name="Podicheti R."/>
            <person name="Zhao M."/>
            <person name="Scheffler B.E."/>
            <person name="Stack J.C."/>
            <person name="Feltus F.A."/>
            <person name="Mustiga G.M."/>
            <person name="Amores F."/>
            <person name="Phillips W."/>
            <person name="Marelli J.P."/>
            <person name="May G.D."/>
            <person name="Shapiro H."/>
            <person name="Ma J."/>
            <person name="Bustamante C.D."/>
            <person name="Schnell R.J."/>
            <person name="Main D."/>
            <person name="Gilbert D."/>
            <person name="Parida L."/>
            <person name="Kuhn D.N."/>
        </authorList>
    </citation>
    <scope>NUCLEOTIDE SEQUENCE [LARGE SCALE GENOMIC DNA]</scope>
    <source>
        <strain evidence="2">cv. Matina 1-6</strain>
    </source>
</reference>
<dbReference type="Proteomes" id="UP000026915">
    <property type="component" value="Chromosome 1"/>
</dbReference>
<protein>
    <submittedName>
        <fullName evidence="1">Uncharacterized protein</fullName>
    </submittedName>
</protein>
<evidence type="ECO:0000313" key="1">
    <source>
        <dbReference type="EMBL" id="EOX93012.1"/>
    </source>
</evidence>
<keyword evidence="2" id="KW-1185">Reference proteome</keyword>
<dbReference type="Gramene" id="EOX93012">
    <property type="protein sequence ID" value="EOX93012"/>
    <property type="gene ID" value="TCM_001871"/>
</dbReference>
<gene>
    <name evidence="1" type="ORF">TCM_001871</name>
</gene>
<dbReference type="InParanoid" id="A0A061DKP4"/>
<name>A0A061DKP4_THECC</name>
<dbReference type="EMBL" id="CM001879">
    <property type="protein sequence ID" value="EOX93012.1"/>
    <property type="molecule type" value="Genomic_DNA"/>
</dbReference>
<dbReference type="HOGENOM" id="CLU_1799945_0_0_1"/>
<dbReference type="AlphaFoldDB" id="A0A061DKP4"/>